<evidence type="ECO:0000256" key="5">
    <source>
        <dbReference type="ARBA" id="ARBA00022729"/>
    </source>
</evidence>
<evidence type="ECO:0000313" key="11">
    <source>
        <dbReference type="EMBL" id="SDO61449.1"/>
    </source>
</evidence>
<sequence>MVFLVLTIGSLAKAQHIPLRKKMTVRFSNVTLEEALNLLNADHTTPLSFDPAIIPSGKRFNRSFSDTPLALILEFLLAETGLSYKFLFREVIILPMEQNKTTLNGRIVDAETGEDLIGASFYIESLKQGVNSNNYGFYSLTVPTDDYEILVSHVGYSSQRLKFSLQFPNHLQMIRLQKQVNKLEEIVVKVVQSPDSIAAKNPGQSLNWESLRNAPYYRGEADVIKALQMQNGIVGLTEGSSQMFIRGGNKDQNLILLDEAIVYNPAHLFGLTSIFNPDALKNIQTYTDAIPANFGGRLSSVIDARMADGDDKNFHIKGGISLLAARVSLEGPLVKEKGSFLFAARRSLNNVLSRDLELFDLKPAYHDFNFKVNYRFNTRDRIFFSSYIGRDKVRSQNGYFNRWGNQTATLRWNHIFTPRLFLNLSAIYSNYKNQLFINADSPAGMDKWITGIKDATVKGDFIFYHKPQSQFQFGFSSILHLFIPGEINREDQTSIPRARAAESAIYASHRLFLGEKIRLLYGLRMGMFQNISTPRLFYFDEFYEPINYEEDVRGGYKKFFRLEPRFSFQYMLQPSSYLQFNYNRNYQYLQLVQNDELAFSSLESWIPSSPNLAPQQSDMFSLEYKKRVSFGSFSLSGYYKKMQNQLEMIDHAQVIKNPAVEMLLRPGSSEAYGLEFMLSKDIGRFKGSLFYTWSRVFRKIDQINQGKRYPAGYDIPHVAKLALGYQLSDQISVNSLFTYNKGRPVTFPIGYFLQKDVKVPIYPERNSARMPDFHRLDISMKWEPSIGNKTKKRWVSSFNVGLYNVYGRKNPLVYRINQNNPEDLQFDQQIFSGRTLALSYNFKF</sequence>
<keyword evidence="5" id="KW-0732">Signal</keyword>
<dbReference type="GO" id="GO:0015344">
    <property type="term" value="F:siderophore uptake transmembrane transporter activity"/>
    <property type="evidence" value="ECO:0007669"/>
    <property type="project" value="TreeGrafter"/>
</dbReference>
<reference evidence="12" key="1">
    <citation type="submission" date="2016-10" db="EMBL/GenBank/DDBJ databases">
        <authorList>
            <person name="Varghese N."/>
            <person name="Submissions S."/>
        </authorList>
    </citation>
    <scope>NUCLEOTIDE SEQUENCE [LARGE SCALE GENOMIC DNA]</scope>
    <source>
        <strain evidence="12">DSM 19110</strain>
    </source>
</reference>
<keyword evidence="7" id="KW-0472">Membrane</keyword>
<name>A0A1H0KZR6_9SPHI</name>
<keyword evidence="8 11" id="KW-0675">Receptor</keyword>
<dbReference type="Pfam" id="PF00593">
    <property type="entry name" value="TonB_dep_Rec_b-barrel"/>
    <property type="match status" value="1"/>
</dbReference>
<dbReference type="GO" id="GO:0009279">
    <property type="term" value="C:cell outer membrane"/>
    <property type="evidence" value="ECO:0007669"/>
    <property type="project" value="UniProtKB-SubCell"/>
</dbReference>
<keyword evidence="6" id="KW-0798">TonB box</keyword>
<proteinExistence type="predicted"/>
<keyword evidence="9" id="KW-0998">Cell outer membrane</keyword>
<evidence type="ECO:0000259" key="10">
    <source>
        <dbReference type="Pfam" id="PF00593"/>
    </source>
</evidence>
<keyword evidence="3" id="KW-1134">Transmembrane beta strand</keyword>
<dbReference type="PANTHER" id="PTHR30069">
    <property type="entry name" value="TONB-DEPENDENT OUTER MEMBRANE RECEPTOR"/>
    <property type="match status" value="1"/>
</dbReference>
<evidence type="ECO:0000313" key="12">
    <source>
        <dbReference type="Proteomes" id="UP000183200"/>
    </source>
</evidence>
<protein>
    <submittedName>
        <fullName evidence="11">TonB-dependent Receptor Plug Domain</fullName>
    </submittedName>
</protein>
<evidence type="ECO:0000256" key="4">
    <source>
        <dbReference type="ARBA" id="ARBA00022692"/>
    </source>
</evidence>
<evidence type="ECO:0000256" key="8">
    <source>
        <dbReference type="ARBA" id="ARBA00023170"/>
    </source>
</evidence>
<evidence type="ECO:0000256" key="9">
    <source>
        <dbReference type="ARBA" id="ARBA00023237"/>
    </source>
</evidence>
<dbReference type="Pfam" id="PF13715">
    <property type="entry name" value="CarbopepD_reg_2"/>
    <property type="match status" value="1"/>
</dbReference>
<dbReference type="InterPro" id="IPR037066">
    <property type="entry name" value="Plug_dom_sf"/>
</dbReference>
<comment type="subcellular location">
    <subcellularLocation>
        <location evidence="1">Cell outer membrane</location>
        <topology evidence="1">Multi-pass membrane protein</topology>
    </subcellularLocation>
</comment>
<evidence type="ECO:0000256" key="3">
    <source>
        <dbReference type="ARBA" id="ARBA00022452"/>
    </source>
</evidence>
<dbReference type="RefSeq" id="WP_176833005.1">
    <property type="nucleotide sequence ID" value="NZ_FNGY01000017.1"/>
</dbReference>
<evidence type="ECO:0000256" key="7">
    <source>
        <dbReference type="ARBA" id="ARBA00023136"/>
    </source>
</evidence>
<keyword evidence="4" id="KW-0812">Transmembrane</keyword>
<dbReference type="SUPFAM" id="SSF56935">
    <property type="entry name" value="Porins"/>
    <property type="match status" value="1"/>
</dbReference>
<evidence type="ECO:0000256" key="6">
    <source>
        <dbReference type="ARBA" id="ARBA00023077"/>
    </source>
</evidence>
<dbReference type="AlphaFoldDB" id="A0A1H0KZR6"/>
<dbReference type="InterPro" id="IPR039426">
    <property type="entry name" value="TonB-dep_rcpt-like"/>
</dbReference>
<evidence type="ECO:0000256" key="2">
    <source>
        <dbReference type="ARBA" id="ARBA00022448"/>
    </source>
</evidence>
<dbReference type="InterPro" id="IPR036942">
    <property type="entry name" value="Beta-barrel_TonB_sf"/>
</dbReference>
<dbReference type="Proteomes" id="UP000183200">
    <property type="component" value="Unassembled WGS sequence"/>
</dbReference>
<dbReference type="Gene3D" id="2.170.130.10">
    <property type="entry name" value="TonB-dependent receptor, plug domain"/>
    <property type="match status" value="1"/>
</dbReference>
<dbReference type="EMBL" id="FNGY01000017">
    <property type="protein sequence ID" value="SDO61449.1"/>
    <property type="molecule type" value="Genomic_DNA"/>
</dbReference>
<keyword evidence="2" id="KW-0813">Transport</keyword>
<gene>
    <name evidence="11" type="ORF">SAMN05421820_11714</name>
</gene>
<dbReference type="InterPro" id="IPR000531">
    <property type="entry name" value="Beta-barrel_TonB"/>
</dbReference>
<dbReference type="InterPro" id="IPR008969">
    <property type="entry name" value="CarboxyPept-like_regulatory"/>
</dbReference>
<accession>A0A1H0KZR6</accession>
<feature type="domain" description="TonB-dependent receptor-like beta-barrel" evidence="10">
    <location>
        <begin position="364"/>
        <end position="805"/>
    </location>
</feature>
<dbReference type="Gene3D" id="2.60.40.1120">
    <property type="entry name" value="Carboxypeptidase-like, regulatory domain"/>
    <property type="match status" value="1"/>
</dbReference>
<keyword evidence="12" id="KW-1185">Reference proteome</keyword>
<dbReference type="PANTHER" id="PTHR30069:SF29">
    <property type="entry name" value="HEMOGLOBIN AND HEMOGLOBIN-HAPTOGLOBIN-BINDING PROTEIN 1-RELATED"/>
    <property type="match status" value="1"/>
</dbReference>
<dbReference type="SUPFAM" id="SSF49464">
    <property type="entry name" value="Carboxypeptidase regulatory domain-like"/>
    <property type="match status" value="1"/>
</dbReference>
<evidence type="ECO:0000256" key="1">
    <source>
        <dbReference type="ARBA" id="ARBA00004571"/>
    </source>
</evidence>
<dbReference type="Gene3D" id="2.40.170.20">
    <property type="entry name" value="TonB-dependent receptor, beta-barrel domain"/>
    <property type="match status" value="1"/>
</dbReference>
<organism evidence="11 12">
    <name type="scientific">Pedobacter steynii</name>
    <dbReference type="NCBI Taxonomy" id="430522"/>
    <lineage>
        <taxon>Bacteria</taxon>
        <taxon>Pseudomonadati</taxon>
        <taxon>Bacteroidota</taxon>
        <taxon>Sphingobacteriia</taxon>
        <taxon>Sphingobacteriales</taxon>
        <taxon>Sphingobacteriaceae</taxon>
        <taxon>Pedobacter</taxon>
    </lineage>
</organism>
<dbReference type="GO" id="GO:0044718">
    <property type="term" value="P:siderophore transmembrane transport"/>
    <property type="evidence" value="ECO:0007669"/>
    <property type="project" value="TreeGrafter"/>
</dbReference>